<evidence type="ECO:0000313" key="1">
    <source>
        <dbReference type="EMBL" id="OON22083.1"/>
    </source>
</evidence>
<keyword evidence="2" id="KW-1185">Reference proteome</keyword>
<accession>A0A1S8X6K2</accession>
<name>A0A1S8X6K2_OPIVI</name>
<dbReference type="EMBL" id="KV891893">
    <property type="protein sequence ID" value="OON22083.1"/>
    <property type="molecule type" value="Genomic_DNA"/>
</dbReference>
<protein>
    <submittedName>
        <fullName evidence="1">Uncharacterized protein</fullName>
    </submittedName>
</protein>
<reference evidence="1 2" key="1">
    <citation type="submission" date="2015-03" db="EMBL/GenBank/DDBJ databases">
        <title>Draft genome of the nematode, Opisthorchis viverrini.</title>
        <authorList>
            <person name="Mitreva M."/>
        </authorList>
    </citation>
    <scope>NUCLEOTIDE SEQUENCE [LARGE SCALE GENOMIC DNA]</scope>
    <source>
        <strain evidence="1">Khon Kaen</strain>
    </source>
</reference>
<dbReference type="AlphaFoldDB" id="A0A1S8X6K2"/>
<organism evidence="1 2">
    <name type="scientific">Opisthorchis viverrini</name>
    <name type="common">Southeast Asian liver fluke</name>
    <dbReference type="NCBI Taxonomy" id="6198"/>
    <lineage>
        <taxon>Eukaryota</taxon>
        <taxon>Metazoa</taxon>
        <taxon>Spiralia</taxon>
        <taxon>Lophotrochozoa</taxon>
        <taxon>Platyhelminthes</taxon>
        <taxon>Trematoda</taxon>
        <taxon>Digenea</taxon>
        <taxon>Opisthorchiida</taxon>
        <taxon>Opisthorchiata</taxon>
        <taxon>Opisthorchiidae</taxon>
        <taxon>Opisthorchis</taxon>
    </lineage>
</organism>
<sequence>MSCEIRASVEFQRTLCPGGYFSGGSGYVLTREALKRIVDRAIDRHPLCPNTDEDKEDVKMCKFFRQFEGYPRS</sequence>
<gene>
    <name evidence="1" type="ORF">X801_02019</name>
</gene>
<evidence type="ECO:0000313" key="2">
    <source>
        <dbReference type="Proteomes" id="UP000243686"/>
    </source>
</evidence>
<dbReference type="Proteomes" id="UP000243686">
    <property type="component" value="Unassembled WGS sequence"/>
</dbReference>
<proteinExistence type="predicted"/>